<name>A0A1E4SYH2_9ASCO</name>
<dbReference type="Proteomes" id="UP000094801">
    <property type="component" value="Unassembled WGS sequence"/>
</dbReference>
<protein>
    <recommendedName>
        <fullName evidence="3">Bacterial surface antigen (D15) domain-containing protein</fullName>
    </recommendedName>
</protein>
<organism evidence="1 2">
    <name type="scientific">[Candida] arabinofermentans NRRL YB-2248</name>
    <dbReference type="NCBI Taxonomy" id="983967"/>
    <lineage>
        <taxon>Eukaryota</taxon>
        <taxon>Fungi</taxon>
        <taxon>Dikarya</taxon>
        <taxon>Ascomycota</taxon>
        <taxon>Saccharomycotina</taxon>
        <taxon>Pichiomycetes</taxon>
        <taxon>Pichiales</taxon>
        <taxon>Pichiaceae</taxon>
        <taxon>Ogataea</taxon>
        <taxon>Ogataea/Candida clade</taxon>
    </lineage>
</organism>
<sequence length="496" mass="54404">MPFEQVNKITNDAIFDNNKTKPINLTKVEVFGGDEFSNNFFKKLLSPLLTSADMTMAQLINGCNQSVSALTYTNCFDKITLDIQDSSSENESLKSIIDSKPIDLKAVFNLSQSKQKNLVIGSIHENQGNLSNLKYVNNNTFGNAELFKFQINLTPPSTGIKTPLKNLKIQYKAPMVDTSLKLYAEGDLLSTKNSIYQSVQQSMTSGSIGLEKTKMGFNCGGNGVLVNFAELNLSKRTTLQVIDSANDEIKTFAGDHTKLGLKLGTSLNTIQYLQKSKGKIGLNGYKLEFINEFAGLPNSNNSNLDEKFIKSEFNTKLIKSALNNGLTLDFSFGFGILKTLNSSSLNSKAAVHYQDKFYLNIPGYSTIEPKVVSSGAAGEKTISGKIGGLGFLNYDLKLMSRLLFVDPVNPLRLYVGLKGGELSTDGFKIDDFKNTLKSKSLNSLFKNWKNGCSIGLSYQIDDVIDMDLNYKFPIVTNSNTLGNGGFGFSVSINGDY</sequence>
<accession>A0A1E4SYH2</accession>
<gene>
    <name evidence="1" type="ORF">CANARDRAFT_200903</name>
</gene>
<dbReference type="OrthoDB" id="1724197at2759"/>
<dbReference type="EMBL" id="KV453856">
    <property type="protein sequence ID" value="ODV84553.1"/>
    <property type="molecule type" value="Genomic_DNA"/>
</dbReference>
<reference evidence="2" key="1">
    <citation type="submission" date="2016-04" db="EMBL/GenBank/DDBJ databases">
        <title>Comparative genomics of biotechnologically important yeasts.</title>
        <authorList>
            <consortium name="DOE Joint Genome Institute"/>
            <person name="Riley R."/>
            <person name="Haridas S."/>
            <person name="Wolfe K.H."/>
            <person name="Lopes M.R."/>
            <person name="Hittinger C.T."/>
            <person name="Goker M."/>
            <person name="Salamov A."/>
            <person name="Wisecaver J."/>
            <person name="Long T.M."/>
            <person name="Aerts A.L."/>
            <person name="Barry K."/>
            <person name="Choi C."/>
            <person name="Clum A."/>
            <person name="Coughlan A.Y."/>
            <person name="Deshpande S."/>
            <person name="Douglass A.P."/>
            <person name="Hanson S.J."/>
            <person name="Klenk H.-P."/>
            <person name="Labutti K."/>
            <person name="Lapidus A."/>
            <person name="Lindquist E."/>
            <person name="Lipzen A."/>
            <person name="Meier-Kolthoff J.P."/>
            <person name="Ohm R.A."/>
            <person name="Otillar R.P."/>
            <person name="Pangilinan J."/>
            <person name="Peng Y."/>
            <person name="Rokas A."/>
            <person name="Rosa C.A."/>
            <person name="Scheuner C."/>
            <person name="Sibirny A.A."/>
            <person name="Slot J.C."/>
            <person name="Stielow J.B."/>
            <person name="Sun H."/>
            <person name="Kurtzman C.P."/>
            <person name="Blackwell M."/>
            <person name="Grigoriev I.V."/>
            <person name="Jeffries T.W."/>
        </authorList>
    </citation>
    <scope>NUCLEOTIDE SEQUENCE [LARGE SCALE GENOMIC DNA]</scope>
    <source>
        <strain evidence="2">NRRL YB-2248</strain>
    </source>
</reference>
<dbReference type="STRING" id="983967.A0A1E4SYH2"/>
<evidence type="ECO:0000313" key="1">
    <source>
        <dbReference type="EMBL" id="ODV84553.1"/>
    </source>
</evidence>
<dbReference type="AlphaFoldDB" id="A0A1E4SYH2"/>
<evidence type="ECO:0000313" key="2">
    <source>
        <dbReference type="Proteomes" id="UP000094801"/>
    </source>
</evidence>
<evidence type="ECO:0008006" key="3">
    <source>
        <dbReference type="Google" id="ProtNLM"/>
    </source>
</evidence>
<keyword evidence="2" id="KW-1185">Reference proteome</keyword>
<proteinExistence type="predicted"/>